<protein>
    <recommendedName>
        <fullName evidence="3 7">Guanine deaminase</fullName>
        <shortName evidence="8">Guanase</shortName>
        <ecNumber evidence="3 7">3.5.4.3</ecNumber>
    </recommendedName>
    <alternativeName>
        <fullName evidence="8">Guanine aminohydrolase</fullName>
    </alternativeName>
</protein>
<dbReference type="GO" id="GO:0006147">
    <property type="term" value="P:guanine catabolic process"/>
    <property type="evidence" value="ECO:0007669"/>
    <property type="project" value="UniProtKB-UniRule"/>
</dbReference>
<dbReference type="eggNOG" id="COG0402">
    <property type="taxonomic scope" value="Bacteria"/>
</dbReference>
<accession>U7V9R1</accession>
<keyword evidence="4 8" id="KW-0479">Metal-binding</keyword>
<dbReference type="GO" id="GO:0008892">
    <property type="term" value="F:guanine deaminase activity"/>
    <property type="evidence" value="ECO:0007669"/>
    <property type="project" value="UniProtKB-UniRule"/>
</dbReference>
<dbReference type="Gene3D" id="3.20.20.140">
    <property type="entry name" value="Metal-dependent hydrolases"/>
    <property type="match status" value="1"/>
</dbReference>
<comment type="caution">
    <text evidence="10">The sequence shown here is derived from an EMBL/GenBank/DDBJ whole genome shotgun (WGS) entry which is preliminary data.</text>
</comment>
<dbReference type="NCBIfam" id="TIGR02967">
    <property type="entry name" value="guan_deamin"/>
    <property type="match status" value="1"/>
</dbReference>
<comment type="similarity">
    <text evidence="2 8">Belongs to the metallo-dependent hydrolases superfamily. ATZ/TRZ family.</text>
</comment>
<dbReference type="InterPro" id="IPR006680">
    <property type="entry name" value="Amidohydro-rel"/>
</dbReference>
<dbReference type="Proteomes" id="UP000017081">
    <property type="component" value="Unassembled WGS sequence"/>
</dbReference>
<keyword evidence="6 8" id="KW-0862">Zinc</keyword>
<dbReference type="PATRIC" id="fig|1319815.3.peg.2295"/>
<gene>
    <name evidence="10" type="ORF">HMPREF0202_02388</name>
</gene>
<evidence type="ECO:0000256" key="5">
    <source>
        <dbReference type="ARBA" id="ARBA00022801"/>
    </source>
</evidence>
<dbReference type="HOGENOM" id="CLU_012358_0_1_0"/>
<comment type="catalytic activity">
    <reaction evidence="8">
        <text>guanine + H2O + H(+) = xanthine + NH4(+)</text>
        <dbReference type="Rhea" id="RHEA:14665"/>
        <dbReference type="ChEBI" id="CHEBI:15377"/>
        <dbReference type="ChEBI" id="CHEBI:15378"/>
        <dbReference type="ChEBI" id="CHEBI:16235"/>
        <dbReference type="ChEBI" id="CHEBI:17712"/>
        <dbReference type="ChEBI" id="CHEBI:28938"/>
        <dbReference type="EC" id="3.5.4.3"/>
    </reaction>
</comment>
<dbReference type="InterPro" id="IPR051607">
    <property type="entry name" value="Metallo-dep_hydrolases"/>
</dbReference>
<comment type="cofactor">
    <cofactor evidence="8">
        <name>Zn(2+)</name>
        <dbReference type="ChEBI" id="CHEBI:29105"/>
    </cofactor>
    <text evidence="8">Binds 1 zinc ion per subunit.</text>
</comment>
<keyword evidence="11" id="KW-1185">Reference proteome</keyword>
<evidence type="ECO:0000256" key="1">
    <source>
        <dbReference type="ARBA" id="ARBA00004984"/>
    </source>
</evidence>
<comment type="pathway">
    <text evidence="1 8">Purine metabolism; guanine degradation; xanthine from guanine: step 1/1.</text>
</comment>
<dbReference type="UniPathway" id="UPA00603">
    <property type="reaction ID" value="UER00660"/>
</dbReference>
<evidence type="ECO:0000256" key="3">
    <source>
        <dbReference type="ARBA" id="ARBA00012781"/>
    </source>
</evidence>
<evidence type="ECO:0000256" key="6">
    <source>
        <dbReference type="ARBA" id="ARBA00022833"/>
    </source>
</evidence>
<evidence type="ECO:0000256" key="4">
    <source>
        <dbReference type="ARBA" id="ARBA00022723"/>
    </source>
</evidence>
<keyword evidence="5 8" id="KW-0378">Hydrolase</keyword>
<dbReference type="GO" id="GO:0008270">
    <property type="term" value="F:zinc ion binding"/>
    <property type="evidence" value="ECO:0007669"/>
    <property type="project" value="UniProtKB-UniRule"/>
</dbReference>
<evidence type="ECO:0000313" key="10">
    <source>
        <dbReference type="EMBL" id="ERT67543.1"/>
    </source>
</evidence>
<dbReference type="EC" id="3.5.4.3" evidence="3 7"/>
<evidence type="ECO:0000313" key="11">
    <source>
        <dbReference type="Proteomes" id="UP000017081"/>
    </source>
</evidence>
<dbReference type="InterPro" id="IPR032466">
    <property type="entry name" value="Metal_Hydrolase"/>
</dbReference>
<proteinExistence type="inferred from homology"/>
<dbReference type="SUPFAM" id="SSF51338">
    <property type="entry name" value="Composite domain of metallo-dependent hydrolases"/>
    <property type="match status" value="2"/>
</dbReference>
<name>U7V9R1_9FUSO</name>
<dbReference type="EMBL" id="AXZF01000112">
    <property type="protein sequence ID" value="ERT67543.1"/>
    <property type="molecule type" value="Genomic_DNA"/>
</dbReference>
<dbReference type="PANTHER" id="PTHR11271">
    <property type="entry name" value="GUANINE DEAMINASE"/>
    <property type="match status" value="1"/>
</dbReference>
<dbReference type="PANTHER" id="PTHR11271:SF6">
    <property type="entry name" value="GUANINE DEAMINASE"/>
    <property type="match status" value="1"/>
</dbReference>
<reference evidence="10 11" key="1">
    <citation type="submission" date="2013-08" db="EMBL/GenBank/DDBJ databases">
        <authorList>
            <person name="Weinstock G."/>
            <person name="Sodergren E."/>
            <person name="Wylie T."/>
            <person name="Fulton L."/>
            <person name="Fulton R."/>
            <person name="Fronick C."/>
            <person name="O'Laughlin M."/>
            <person name="Godfrey J."/>
            <person name="Miner T."/>
            <person name="Herter B."/>
            <person name="Appelbaum E."/>
            <person name="Cordes M."/>
            <person name="Lek S."/>
            <person name="Wollam A."/>
            <person name="Pepin K.H."/>
            <person name="Palsikar V.B."/>
            <person name="Mitreva M."/>
            <person name="Wilson R.K."/>
        </authorList>
    </citation>
    <scope>NUCLEOTIDE SEQUENCE [LARGE SCALE GENOMIC DNA]</scope>
    <source>
        <strain evidence="10 11">ATCC BAA-474</strain>
    </source>
</reference>
<dbReference type="GO" id="GO:0005829">
    <property type="term" value="C:cytosol"/>
    <property type="evidence" value="ECO:0007669"/>
    <property type="project" value="TreeGrafter"/>
</dbReference>
<evidence type="ECO:0000256" key="8">
    <source>
        <dbReference type="RuleBase" id="RU366009"/>
    </source>
</evidence>
<dbReference type="SUPFAM" id="SSF51556">
    <property type="entry name" value="Metallo-dependent hydrolases"/>
    <property type="match status" value="1"/>
</dbReference>
<dbReference type="InterPro" id="IPR011059">
    <property type="entry name" value="Metal-dep_hydrolase_composite"/>
</dbReference>
<sequence length="429" mass="48657">MREVLKLFKGDIYHTPKFGKHEIIENGYIAVKNGQVLGVYKEVPKEHNMAELIDHSGKLIIPGFIDTHFHAPQFTNRGLGLDKELLPWLETYTFPEEAKYENIKYAKKAYEKVIIELWRQGTTRSVLFGTIHREATELLMEMLDKSGLGAMVGKVNMDRNAPEFYHETTQESLNETRKWLENTKDRYERVKPIITPRFVPTCTPELLSGLGAIAKEFNVKIQSHLSENKGEIAWVSELEPTAKHYADVYNTHGLFGDQPTIQAHCIWNTKEELELMKEKKIMVAHSPHSNNNLSSGIAPIRKLVDMGIPVGLASDISGGHDVSIAKAIVSASQVAKLRWVYLDDSNKPLSTSEWFYIATKGGGQFFGDNIGSFEKGNEFDALIIDDSNIADINPRDVMERVERYIYVGDDRNIVERYVSGNKLDKPNFN</sequence>
<evidence type="ECO:0000256" key="2">
    <source>
        <dbReference type="ARBA" id="ARBA00006745"/>
    </source>
</evidence>
<organism evidence="10 11">
    <name type="scientific">Cetobacterium somerae ATCC BAA-474</name>
    <dbReference type="NCBI Taxonomy" id="1319815"/>
    <lineage>
        <taxon>Bacteria</taxon>
        <taxon>Fusobacteriati</taxon>
        <taxon>Fusobacteriota</taxon>
        <taxon>Fusobacteriia</taxon>
        <taxon>Fusobacteriales</taxon>
        <taxon>Fusobacteriaceae</taxon>
        <taxon>Cetobacterium</taxon>
    </lineage>
</organism>
<dbReference type="Gene3D" id="2.30.40.10">
    <property type="entry name" value="Urease, subunit C, domain 1"/>
    <property type="match status" value="1"/>
</dbReference>
<dbReference type="InterPro" id="IPR014311">
    <property type="entry name" value="Guanine_deaminase"/>
</dbReference>
<evidence type="ECO:0000256" key="7">
    <source>
        <dbReference type="NCBIfam" id="TIGR02967"/>
    </source>
</evidence>
<dbReference type="Pfam" id="PF01979">
    <property type="entry name" value="Amidohydro_1"/>
    <property type="match status" value="1"/>
</dbReference>
<feature type="domain" description="Amidohydrolase-related" evidence="9">
    <location>
        <begin position="60"/>
        <end position="421"/>
    </location>
</feature>
<evidence type="ECO:0000259" key="9">
    <source>
        <dbReference type="Pfam" id="PF01979"/>
    </source>
</evidence>
<dbReference type="STRING" id="1319815.HMPREF0202_02388"/>
<dbReference type="AlphaFoldDB" id="U7V9R1"/>
<comment type="function">
    <text evidence="8">Catalyzes the hydrolytic deamination of guanine, producing xanthine and ammonia.</text>
</comment>
<dbReference type="RefSeq" id="WP_023051920.1">
    <property type="nucleotide sequence ID" value="NZ_CP173062.2"/>
</dbReference>